<dbReference type="Gramene" id="OMERI11G01660.1">
    <property type="protein sequence ID" value="OMERI11G01660.1"/>
    <property type="gene ID" value="OMERI11G01660"/>
</dbReference>
<dbReference type="Proteomes" id="UP000008021">
    <property type="component" value="Chromosome 11"/>
</dbReference>
<keyword evidence="3" id="KW-1185">Reference proteome</keyword>
<dbReference type="EnsemblPlants" id="OMERI11G01660.1">
    <property type="protein sequence ID" value="OMERI11G01660.1"/>
    <property type="gene ID" value="OMERI11G01660"/>
</dbReference>
<protein>
    <submittedName>
        <fullName evidence="2">Uncharacterized protein</fullName>
    </submittedName>
</protein>
<sequence>MGLASDSPASFPFSTAKLAASPRFCNPISRRIFSDVAGDLTVSVDGQSFLLHKSQSQWSSDGGGKTMMMSSRRRHKASSVTYAAAP</sequence>
<feature type="region of interest" description="Disordered" evidence="1">
    <location>
        <begin position="55"/>
        <end position="86"/>
    </location>
</feature>
<dbReference type="HOGENOM" id="CLU_2501712_0_0_1"/>
<proteinExistence type="predicted"/>
<reference evidence="2" key="2">
    <citation type="submission" date="2018-05" db="EMBL/GenBank/DDBJ databases">
        <title>OmerRS3 (Oryza meridionalis Reference Sequence Version 3).</title>
        <authorList>
            <person name="Zhang J."/>
            <person name="Kudrna D."/>
            <person name="Lee S."/>
            <person name="Talag J."/>
            <person name="Welchert J."/>
            <person name="Wing R.A."/>
        </authorList>
    </citation>
    <scope>NUCLEOTIDE SEQUENCE [LARGE SCALE GENOMIC DNA]</scope>
    <source>
        <strain evidence="2">cv. OR44</strain>
    </source>
</reference>
<reference evidence="2" key="1">
    <citation type="submission" date="2015-04" db="UniProtKB">
        <authorList>
            <consortium name="EnsemblPlants"/>
        </authorList>
    </citation>
    <scope>IDENTIFICATION</scope>
</reference>
<accession>A0A0E0F1Z1</accession>
<name>A0A0E0F1Z1_9ORYZ</name>
<evidence type="ECO:0000313" key="3">
    <source>
        <dbReference type="Proteomes" id="UP000008021"/>
    </source>
</evidence>
<organism evidence="2">
    <name type="scientific">Oryza meridionalis</name>
    <dbReference type="NCBI Taxonomy" id="40149"/>
    <lineage>
        <taxon>Eukaryota</taxon>
        <taxon>Viridiplantae</taxon>
        <taxon>Streptophyta</taxon>
        <taxon>Embryophyta</taxon>
        <taxon>Tracheophyta</taxon>
        <taxon>Spermatophyta</taxon>
        <taxon>Magnoliopsida</taxon>
        <taxon>Liliopsida</taxon>
        <taxon>Poales</taxon>
        <taxon>Poaceae</taxon>
        <taxon>BOP clade</taxon>
        <taxon>Oryzoideae</taxon>
        <taxon>Oryzeae</taxon>
        <taxon>Oryzinae</taxon>
        <taxon>Oryza</taxon>
    </lineage>
</organism>
<dbReference type="AlphaFoldDB" id="A0A0E0F1Z1"/>
<evidence type="ECO:0000256" key="1">
    <source>
        <dbReference type="SAM" id="MobiDB-lite"/>
    </source>
</evidence>
<evidence type="ECO:0000313" key="2">
    <source>
        <dbReference type="EnsemblPlants" id="OMERI11G01660.1"/>
    </source>
</evidence>